<dbReference type="GO" id="GO:0045820">
    <property type="term" value="P:negative regulation of glycolytic process"/>
    <property type="evidence" value="ECO:0007669"/>
    <property type="project" value="TreeGrafter"/>
</dbReference>
<feature type="active site" description="Proton donor/acceptor" evidence="2">
    <location>
        <position position="83"/>
    </location>
</feature>
<dbReference type="EMBL" id="JACHJJ010000018">
    <property type="protein sequence ID" value="MBB5965650.1"/>
    <property type="molecule type" value="Genomic_DNA"/>
</dbReference>
<keyword evidence="1" id="KW-0378">Hydrolase</keyword>
<name>A0A841D6X4_PLAVE</name>
<dbReference type="InterPro" id="IPR029033">
    <property type="entry name" value="His_PPase_superfam"/>
</dbReference>
<dbReference type="SUPFAM" id="SSF53254">
    <property type="entry name" value="Phosphoglycerate mutase-like"/>
    <property type="match status" value="1"/>
</dbReference>
<dbReference type="GO" id="GO:0005829">
    <property type="term" value="C:cytosol"/>
    <property type="evidence" value="ECO:0007669"/>
    <property type="project" value="TreeGrafter"/>
</dbReference>
<dbReference type="PANTHER" id="PTHR46517:SF1">
    <property type="entry name" value="FRUCTOSE-2,6-BISPHOSPHATASE TIGAR"/>
    <property type="match status" value="1"/>
</dbReference>
<dbReference type="CDD" id="cd07067">
    <property type="entry name" value="HP_PGM_like"/>
    <property type="match status" value="1"/>
</dbReference>
<evidence type="ECO:0000256" key="3">
    <source>
        <dbReference type="PIRSR" id="PIRSR613078-2"/>
    </source>
</evidence>
<evidence type="ECO:0000313" key="4">
    <source>
        <dbReference type="EMBL" id="MBB5965650.1"/>
    </source>
</evidence>
<comment type="caution">
    <text evidence="4">The sequence shown here is derived from an EMBL/GenBank/DDBJ whole genome shotgun (WGS) entry which is preliminary data.</text>
</comment>
<dbReference type="InterPro" id="IPR051695">
    <property type="entry name" value="Phosphoglycerate_Mutase"/>
</dbReference>
<dbReference type="GO" id="GO:0043456">
    <property type="term" value="P:regulation of pentose-phosphate shunt"/>
    <property type="evidence" value="ECO:0007669"/>
    <property type="project" value="TreeGrafter"/>
</dbReference>
<dbReference type="InterPro" id="IPR013078">
    <property type="entry name" value="His_Pase_superF_clade-1"/>
</dbReference>
<feature type="binding site" evidence="3">
    <location>
        <begin position="22"/>
        <end position="23"/>
    </location>
    <ligand>
        <name>substrate</name>
    </ligand>
</feature>
<dbReference type="GO" id="GO:0004331">
    <property type="term" value="F:fructose-2,6-bisphosphate 2-phosphatase activity"/>
    <property type="evidence" value="ECO:0007669"/>
    <property type="project" value="TreeGrafter"/>
</dbReference>
<dbReference type="PANTHER" id="PTHR46517">
    <property type="entry name" value="FRUCTOSE-2,6-BISPHOSPHATASE TIGAR"/>
    <property type="match status" value="1"/>
</dbReference>
<organism evidence="4 5">
    <name type="scientific">Planomonospora venezuelensis</name>
    <dbReference type="NCBI Taxonomy" id="1999"/>
    <lineage>
        <taxon>Bacteria</taxon>
        <taxon>Bacillati</taxon>
        <taxon>Actinomycetota</taxon>
        <taxon>Actinomycetes</taxon>
        <taxon>Streptosporangiales</taxon>
        <taxon>Streptosporangiaceae</taxon>
        <taxon>Planomonospora</taxon>
    </lineage>
</organism>
<feature type="active site" description="Tele-phosphohistidine intermediate" evidence="2">
    <location>
        <position position="10"/>
    </location>
</feature>
<keyword evidence="5" id="KW-1185">Reference proteome</keyword>
<accession>A0A841D6X4</accession>
<dbReference type="AlphaFoldDB" id="A0A841D6X4"/>
<evidence type="ECO:0000313" key="5">
    <source>
        <dbReference type="Proteomes" id="UP000562352"/>
    </source>
</evidence>
<proteinExistence type="predicted"/>
<feature type="binding site" evidence="3">
    <location>
        <position position="59"/>
    </location>
    <ligand>
        <name>substrate</name>
    </ligand>
</feature>
<gene>
    <name evidence="4" type="ORF">FHS22_004940</name>
</gene>
<dbReference type="Gene3D" id="3.40.50.1240">
    <property type="entry name" value="Phosphoglycerate mutase-like"/>
    <property type="match status" value="1"/>
</dbReference>
<reference evidence="4 5" key="1">
    <citation type="submission" date="2020-08" db="EMBL/GenBank/DDBJ databases">
        <title>Genomic Encyclopedia of Type Strains, Phase III (KMG-III): the genomes of soil and plant-associated and newly described type strains.</title>
        <authorList>
            <person name="Whitman W."/>
        </authorList>
    </citation>
    <scope>NUCLEOTIDE SEQUENCE [LARGE SCALE GENOMIC DNA]</scope>
    <source>
        <strain evidence="4 5">CECT 3303</strain>
    </source>
</reference>
<dbReference type="Pfam" id="PF00300">
    <property type="entry name" value="His_Phos_1"/>
    <property type="match status" value="1"/>
</dbReference>
<sequence>MAVTIVYETHSITTDNEAGIATGWLPGELSPRGRELARELGERRRDDGPAAVFTSDLRRAVQTAEIAFAGRGFPIHRDVRLRECDYGELNGMPVERLAAERSRHIDEPWPGGQSYRQVVGQTRGFLRDLAEGWGGARVLVIAHSANRWALDHLLGGQALEKLVDAPFAWREGWTYLLPDGWDGER</sequence>
<evidence type="ECO:0000256" key="2">
    <source>
        <dbReference type="PIRSR" id="PIRSR613078-1"/>
    </source>
</evidence>
<protein>
    <submittedName>
        <fullName evidence="4">Broad specificity phosphatase PhoE</fullName>
    </submittedName>
</protein>
<dbReference type="RefSeq" id="WP_184945205.1">
    <property type="nucleotide sequence ID" value="NZ_BAAAWZ010000001.1"/>
</dbReference>
<evidence type="ECO:0000256" key="1">
    <source>
        <dbReference type="ARBA" id="ARBA00022801"/>
    </source>
</evidence>
<feature type="binding site" evidence="3">
    <location>
        <begin position="83"/>
        <end position="86"/>
    </location>
    <ligand>
        <name>substrate</name>
    </ligand>
</feature>
<dbReference type="Proteomes" id="UP000562352">
    <property type="component" value="Unassembled WGS sequence"/>
</dbReference>